<dbReference type="InParanoid" id="A0A1Z5K5R5"/>
<proteinExistence type="predicted"/>
<comment type="caution">
    <text evidence="1">The sequence shown here is derived from an EMBL/GenBank/DDBJ whole genome shotgun (WGS) entry which is preliminary data.</text>
</comment>
<gene>
    <name evidence="1" type="ORF">FisN_6Hu448</name>
</gene>
<organism evidence="1 2">
    <name type="scientific">Fistulifera solaris</name>
    <name type="common">Oleaginous diatom</name>
    <dbReference type="NCBI Taxonomy" id="1519565"/>
    <lineage>
        <taxon>Eukaryota</taxon>
        <taxon>Sar</taxon>
        <taxon>Stramenopiles</taxon>
        <taxon>Ochrophyta</taxon>
        <taxon>Bacillariophyta</taxon>
        <taxon>Bacillariophyceae</taxon>
        <taxon>Bacillariophycidae</taxon>
        <taxon>Naviculales</taxon>
        <taxon>Naviculaceae</taxon>
        <taxon>Fistulifera</taxon>
    </lineage>
</organism>
<protein>
    <submittedName>
        <fullName evidence="1">Uncharacterized protein</fullName>
    </submittedName>
</protein>
<dbReference type="AlphaFoldDB" id="A0A1Z5K5R5"/>
<name>A0A1Z5K5R5_FISSO</name>
<reference evidence="1 2" key="1">
    <citation type="journal article" date="2015" name="Plant Cell">
        <title>Oil accumulation by the oleaginous diatom Fistulifera solaris as revealed by the genome and transcriptome.</title>
        <authorList>
            <person name="Tanaka T."/>
            <person name="Maeda Y."/>
            <person name="Veluchamy A."/>
            <person name="Tanaka M."/>
            <person name="Abida H."/>
            <person name="Marechal E."/>
            <person name="Bowler C."/>
            <person name="Muto M."/>
            <person name="Sunaga Y."/>
            <person name="Tanaka M."/>
            <person name="Yoshino T."/>
            <person name="Taniguchi T."/>
            <person name="Fukuda Y."/>
            <person name="Nemoto M."/>
            <person name="Matsumoto M."/>
            <person name="Wong P.S."/>
            <person name="Aburatani S."/>
            <person name="Fujibuchi W."/>
        </authorList>
    </citation>
    <scope>NUCLEOTIDE SEQUENCE [LARGE SCALE GENOMIC DNA]</scope>
    <source>
        <strain evidence="1 2">JPCC DA0580</strain>
    </source>
</reference>
<evidence type="ECO:0000313" key="2">
    <source>
        <dbReference type="Proteomes" id="UP000198406"/>
    </source>
</evidence>
<dbReference type="EMBL" id="BDSP01000169">
    <property type="protein sequence ID" value="GAX21556.1"/>
    <property type="molecule type" value="Genomic_DNA"/>
</dbReference>
<accession>A0A1Z5K5R5</accession>
<evidence type="ECO:0000313" key="1">
    <source>
        <dbReference type="EMBL" id="GAX21556.1"/>
    </source>
</evidence>
<keyword evidence="2" id="KW-1185">Reference proteome</keyword>
<sequence>MEFSLILEPVPSLRNNNSNSAAFSGAERCNSPAGNRLTGGIAALGSCGICGAGWTSSASSSWPIRLAHRLESAVVVFGDSTSDESKPRLLVEFTMGGGDATCARFIGERFEATNDGLAIMGNDCETS</sequence>
<dbReference type="Proteomes" id="UP000198406">
    <property type="component" value="Unassembled WGS sequence"/>
</dbReference>